<keyword evidence="7 8" id="KW-0472">Membrane</keyword>
<accession>A0A844GRJ7</accession>
<proteinExistence type="predicted"/>
<dbReference type="InterPro" id="IPR050297">
    <property type="entry name" value="LipidA_mod_glycosyltrf_83"/>
</dbReference>
<organism evidence="10 11">
    <name type="scientific">Cyanobacterium aponinum 0216</name>
    <dbReference type="NCBI Taxonomy" id="2676140"/>
    <lineage>
        <taxon>Bacteria</taxon>
        <taxon>Bacillati</taxon>
        <taxon>Cyanobacteriota</taxon>
        <taxon>Cyanophyceae</taxon>
        <taxon>Oscillatoriophycideae</taxon>
        <taxon>Chroococcales</taxon>
        <taxon>Geminocystaceae</taxon>
        <taxon>Cyanobacterium</taxon>
    </lineage>
</organism>
<comment type="caution">
    <text evidence="10">The sequence shown here is derived from an EMBL/GenBank/DDBJ whole genome shotgun (WGS) entry which is preliminary data.</text>
</comment>
<evidence type="ECO:0000256" key="5">
    <source>
        <dbReference type="ARBA" id="ARBA00022692"/>
    </source>
</evidence>
<comment type="subcellular location">
    <subcellularLocation>
        <location evidence="1">Cell membrane</location>
        <topology evidence="1">Multi-pass membrane protein</topology>
    </subcellularLocation>
</comment>
<keyword evidence="6 8" id="KW-1133">Transmembrane helix</keyword>
<keyword evidence="2" id="KW-1003">Cell membrane</keyword>
<feature type="transmembrane region" description="Helical" evidence="8">
    <location>
        <begin position="350"/>
        <end position="370"/>
    </location>
</feature>
<feature type="transmembrane region" description="Helical" evidence="8">
    <location>
        <begin position="12"/>
        <end position="32"/>
    </location>
</feature>
<evidence type="ECO:0000313" key="10">
    <source>
        <dbReference type="EMBL" id="MTF39107.1"/>
    </source>
</evidence>
<reference evidence="10 11" key="1">
    <citation type="submission" date="2019-11" db="EMBL/GenBank/DDBJ databases">
        <title>Isolation of a new High Light Tolerant Cyanobacteria.</title>
        <authorList>
            <person name="Dobson Z."/>
            <person name="Vaughn N."/>
            <person name="Vaughn M."/>
            <person name="Fromme P."/>
            <person name="Mazor Y."/>
        </authorList>
    </citation>
    <scope>NUCLEOTIDE SEQUENCE [LARGE SCALE GENOMIC DNA]</scope>
    <source>
        <strain evidence="10 11">0216</strain>
    </source>
</reference>
<keyword evidence="5 8" id="KW-0812">Transmembrane</keyword>
<feature type="domain" description="Glycosyltransferase RgtA/B/C/D-like" evidence="9">
    <location>
        <begin position="54"/>
        <end position="223"/>
    </location>
</feature>
<evidence type="ECO:0000256" key="1">
    <source>
        <dbReference type="ARBA" id="ARBA00004651"/>
    </source>
</evidence>
<dbReference type="InterPro" id="IPR038731">
    <property type="entry name" value="RgtA/B/C-like"/>
</dbReference>
<keyword evidence="4 10" id="KW-0808">Transferase</keyword>
<dbReference type="GO" id="GO:0005886">
    <property type="term" value="C:plasma membrane"/>
    <property type="evidence" value="ECO:0007669"/>
    <property type="project" value="UniProtKB-SubCell"/>
</dbReference>
<feature type="transmembrane region" description="Helical" evidence="8">
    <location>
        <begin position="205"/>
        <end position="225"/>
    </location>
</feature>
<evidence type="ECO:0000256" key="4">
    <source>
        <dbReference type="ARBA" id="ARBA00022679"/>
    </source>
</evidence>
<dbReference type="EMBL" id="WMIA01000010">
    <property type="protein sequence ID" value="MTF39107.1"/>
    <property type="molecule type" value="Genomic_DNA"/>
</dbReference>
<evidence type="ECO:0000256" key="7">
    <source>
        <dbReference type="ARBA" id="ARBA00023136"/>
    </source>
</evidence>
<keyword evidence="3" id="KW-0328">Glycosyltransferase</keyword>
<feature type="transmembrane region" description="Helical" evidence="8">
    <location>
        <begin position="296"/>
        <end position="315"/>
    </location>
</feature>
<evidence type="ECO:0000256" key="8">
    <source>
        <dbReference type="SAM" id="Phobius"/>
    </source>
</evidence>
<evidence type="ECO:0000256" key="2">
    <source>
        <dbReference type="ARBA" id="ARBA00022475"/>
    </source>
</evidence>
<feature type="transmembrane region" description="Helical" evidence="8">
    <location>
        <begin position="106"/>
        <end position="126"/>
    </location>
</feature>
<evidence type="ECO:0000256" key="3">
    <source>
        <dbReference type="ARBA" id="ARBA00022676"/>
    </source>
</evidence>
<feature type="transmembrane region" description="Helical" evidence="8">
    <location>
        <begin position="252"/>
        <end position="276"/>
    </location>
</feature>
<evidence type="ECO:0000256" key="6">
    <source>
        <dbReference type="ARBA" id="ARBA00022989"/>
    </source>
</evidence>
<evidence type="ECO:0000259" key="9">
    <source>
        <dbReference type="Pfam" id="PF13231"/>
    </source>
</evidence>
<feature type="transmembrane region" description="Helical" evidence="8">
    <location>
        <begin position="133"/>
        <end position="151"/>
    </location>
</feature>
<gene>
    <name evidence="10" type="ORF">GGC33_09220</name>
</gene>
<protein>
    <submittedName>
        <fullName evidence="10">Phospholipid carrier-dependent glycosyltransferase</fullName>
    </submittedName>
</protein>
<dbReference type="GO" id="GO:0009103">
    <property type="term" value="P:lipopolysaccharide biosynthetic process"/>
    <property type="evidence" value="ECO:0007669"/>
    <property type="project" value="UniProtKB-ARBA"/>
</dbReference>
<dbReference type="AlphaFoldDB" id="A0A844GRJ7"/>
<evidence type="ECO:0000313" key="11">
    <source>
        <dbReference type="Proteomes" id="UP000437131"/>
    </source>
</evidence>
<dbReference type="RefSeq" id="WP_155083851.1">
    <property type="nucleotide sequence ID" value="NZ_WMIA01000010.1"/>
</dbReference>
<dbReference type="PANTHER" id="PTHR33908:SF11">
    <property type="entry name" value="MEMBRANE PROTEIN"/>
    <property type="match status" value="1"/>
</dbReference>
<dbReference type="PANTHER" id="PTHR33908">
    <property type="entry name" value="MANNOSYLTRANSFERASE YKCB-RELATED"/>
    <property type="match status" value="1"/>
</dbReference>
<name>A0A844GRJ7_9CHRO</name>
<sequence length="527" mass="60600">MIKLTKLLFSSYPVVFILVLGLIIRIIIALFLFPGYDEAYYFLYSKNLDWSYFDHPIFVALTTGIGVWLTGEVNQFTIRIGTLIISTVSFYLLYVTGKKLFGFQSALFSLIIASLIPIFTVAIGVLTLPDVPLIFFWTLTLYYASEEFFFYSPQEKYQPSFRLVIICICIGLACLSKYHGFILGLGLVGFCLFNSPYRRVFTSGWLILGIICFILTLFPLLYWNWQHNWASFAFQLSGRFQSENPTPFSINLLNIVVTALATIGYLFPSFGFPLWWVSGNSSYQELVKSCHYPYRLILWVSLPLTVGFTVLGAVTQILPTWSMPGFWGLTLILGDYTSKWYKYRRKFIYRWFYLSFLFTITIFIVGLLHFQIGLLQKPNQNTFFNGIISPQNDPSTELIDIVQLRKLLANSPQFNQALKEADFIFTNQYYLGGYIGMAIAPLTTIPVTSFSNDSRGFDYWHPTKKELIGKNGIYITSKRFAENQSNGTKYNQFFNKWDKITQISLKRSGEITETFNIYVGQGFISLP</sequence>
<feature type="transmembrane region" description="Helical" evidence="8">
    <location>
        <begin position="163"/>
        <end position="193"/>
    </location>
</feature>
<feature type="transmembrane region" description="Helical" evidence="8">
    <location>
        <begin position="76"/>
        <end position="94"/>
    </location>
</feature>
<dbReference type="Pfam" id="PF13231">
    <property type="entry name" value="PMT_2"/>
    <property type="match status" value="1"/>
</dbReference>
<dbReference type="GO" id="GO:0016763">
    <property type="term" value="F:pentosyltransferase activity"/>
    <property type="evidence" value="ECO:0007669"/>
    <property type="project" value="TreeGrafter"/>
</dbReference>
<dbReference type="Proteomes" id="UP000437131">
    <property type="component" value="Unassembled WGS sequence"/>
</dbReference>